<dbReference type="AlphaFoldDB" id="A0A1F5G3L6"/>
<dbReference type="InterPro" id="IPR020568">
    <property type="entry name" value="Ribosomal_Su5_D2-typ_SF"/>
</dbReference>
<keyword evidence="6 9" id="KW-0418">Kinase</keyword>
<dbReference type="EC" id="2.7.1.148" evidence="2 9"/>
<dbReference type="Pfam" id="PF08544">
    <property type="entry name" value="GHMP_kinases_C"/>
    <property type="match status" value="1"/>
</dbReference>
<evidence type="ECO:0000256" key="5">
    <source>
        <dbReference type="ARBA" id="ARBA00022741"/>
    </source>
</evidence>
<evidence type="ECO:0000256" key="3">
    <source>
        <dbReference type="ARBA" id="ARBA00017473"/>
    </source>
</evidence>
<organism evidence="12 13">
    <name type="scientific">Candidatus Curtissbacteria bacterium RBG_13_35_7</name>
    <dbReference type="NCBI Taxonomy" id="1797705"/>
    <lineage>
        <taxon>Bacteria</taxon>
        <taxon>Candidatus Curtissiibacteriota</taxon>
    </lineage>
</organism>
<dbReference type="SUPFAM" id="SSF55060">
    <property type="entry name" value="GHMP Kinase, C-terminal domain"/>
    <property type="match status" value="1"/>
</dbReference>
<dbReference type="Gene3D" id="3.30.70.890">
    <property type="entry name" value="GHMP kinase, C-terminal domain"/>
    <property type="match status" value="1"/>
</dbReference>
<feature type="binding site" evidence="9">
    <location>
        <begin position="94"/>
        <end position="104"/>
    </location>
    <ligand>
        <name>ATP</name>
        <dbReference type="ChEBI" id="CHEBI:30616"/>
    </ligand>
</feature>
<keyword evidence="4 9" id="KW-0808">Transferase</keyword>
<dbReference type="PANTHER" id="PTHR43527:SF2">
    <property type="entry name" value="4-DIPHOSPHOCYTIDYL-2-C-METHYL-D-ERYTHRITOL KINASE, CHLOROPLASTIC"/>
    <property type="match status" value="1"/>
</dbReference>
<evidence type="ECO:0000256" key="8">
    <source>
        <dbReference type="ARBA" id="ARBA00032554"/>
    </source>
</evidence>
<protein>
    <recommendedName>
        <fullName evidence="3 9">4-diphosphocytidyl-2-C-methyl-D-erythritol kinase</fullName>
        <shortName evidence="9">CMK</shortName>
        <ecNumber evidence="2 9">2.7.1.148</ecNumber>
    </recommendedName>
    <alternativeName>
        <fullName evidence="8 9">4-(cytidine-5'-diphospho)-2-C-methyl-D-erythritol kinase</fullName>
    </alternativeName>
</protein>
<feature type="domain" description="GHMP kinase N-terminal" evidence="10">
    <location>
        <begin position="65"/>
        <end position="144"/>
    </location>
</feature>
<dbReference type="InterPro" id="IPR006204">
    <property type="entry name" value="GHMP_kinase_N_dom"/>
</dbReference>
<evidence type="ECO:0000256" key="2">
    <source>
        <dbReference type="ARBA" id="ARBA00012052"/>
    </source>
</evidence>
<sequence>MINLRAYAKLDLAIHINPKKSRDNYYPVDYLDCQINLFDTLCFKPINKDIKLICNNPKVPKNKSNFIYKAAYFLKEKSNIKNLGTIITLEKNIPIKAGFGGGSSNAAAAIIGLAKLWKIRLTKQLISDLSKYLGKDFYYSYYGGLAEVKGIGKNYKLAPLPAKSPKFYLLIIIPKKEKPSTCWIYQHLKKSDIGKNLKKYQALKKSLIDKNKNAIIENLHNDFENSVIFHFPVVGKIKQDLIKSGANQALLAGAGLSVVGFFTSQKDANLAKQKLTNKYKQTIISQTI</sequence>
<keyword evidence="5 9" id="KW-0547">Nucleotide-binding</keyword>
<feature type="domain" description="GHMP kinase C-terminal" evidence="11">
    <location>
        <begin position="210"/>
        <end position="280"/>
    </location>
</feature>
<dbReference type="GO" id="GO:0019288">
    <property type="term" value="P:isopentenyl diphosphate biosynthetic process, methylerythritol 4-phosphate pathway"/>
    <property type="evidence" value="ECO:0007669"/>
    <property type="project" value="UniProtKB-UniRule"/>
</dbReference>
<dbReference type="Pfam" id="PF00288">
    <property type="entry name" value="GHMP_kinases_N"/>
    <property type="match status" value="1"/>
</dbReference>
<evidence type="ECO:0000313" key="12">
    <source>
        <dbReference type="EMBL" id="OGD86466.1"/>
    </source>
</evidence>
<dbReference type="NCBIfam" id="TIGR00154">
    <property type="entry name" value="ispE"/>
    <property type="match status" value="1"/>
</dbReference>
<dbReference type="EMBL" id="MFAT01000028">
    <property type="protein sequence ID" value="OGD86466.1"/>
    <property type="molecule type" value="Genomic_DNA"/>
</dbReference>
<dbReference type="HAMAP" id="MF_00061">
    <property type="entry name" value="IspE"/>
    <property type="match status" value="1"/>
</dbReference>
<dbReference type="Gene3D" id="3.30.230.10">
    <property type="match status" value="1"/>
</dbReference>
<comment type="similarity">
    <text evidence="1 9">Belongs to the GHMP kinase family. IspE subfamily.</text>
</comment>
<gene>
    <name evidence="9" type="primary">ispE</name>
    <name evidence="12" type="ORF">A2164_03595</name>
</gene>
<dbReference type="PANTHER" id="PTHR43527">
    <property type="entry name" value="4-DIPHOSPHOCYTIDYL-2-C-METHYL-D-ERYTHRITOL KINASE, CHLOROPLASTIC"/>
    <property type="match status" value="1"/>
</dbReference>
<dbReference type="GO" id="GO:0050515">
    <property type="term" value="F:4-(cytidine 5'-diphospho)-2-C-methyl-D-erythritol kinase activity"/>
    <property type="evidence" value="ECO:0007669"/>
    <property type="project" value="UniProtKB-UniRule"/>
</dbReference>
<evidence type="ECO:0000259" key="10">
    <source>
        <dbReference type="Pfam" id="PF00288"/>
    </source>
</evidence>
<dbReference type="SUPFAM" id="SSF54211">
    <property type="entry name" value="Ribosomal protein S5 domain 2-like"/>
    <property type="match status" value="1"/>
</dbReference>
<dbReference type="GO" id="GO:0005524">
    <property type="term" value="F:ATP binding"/>
    <property type="evidence" value="ECO:0007669"/>
    <property type="project" value="UniProtKB-UniRule"/>
</dbReference>
<comment type="pathway">
    <text evidence="9">Isoprenoid biosynthesis; isopentenyl diphosphate biosynthesis via DXP pathway; isopentenyl diphosphate from 1-deoxy-D-xylulose 5-phosphate: step 3/6.</text>
</comment>
<evidence type="ECO:0000256" key="9">
    <source>
        <dbReference type="HAMAP-Rule" id="MF_00061"/>
    </source>
</evidence>
<evidence type="ECO:0000256" key="1">
    <source>
        <dbReference type="ARBA" id="ARBA00009684"/>
    </source>
</evidence>
<dbReference type="Proteomes" id="UP000176317">
    <property type="component" value="Unassembled WGS sequence"/>
</dbReference>
<evidence type="ECO:0000259" key="11">
    <source>
        <dbReference type="Pfam" id="PF08544"/>
    </source>
</evidence>
<name>A0A1F5G3L6_9BACT</name>
<keyword evidence="7 9" id="KW-0067">ATP-binding</keyword>
<keyword evidence="9" id="KW-0414">Isoprene biosynthesis</keyword>
<dbReference type="UniPathway" id="UPA00056">
    <property type="reaction ID" value="UER00094"/>
</dbReference>
<comment type="caution">
    <text evidence="12">The sequence shown here is derived from an EMBL/GenBank/DDBJ whole genome shotgun (WGS) entry which is preliminary data.</text>
</comment>
<dbReference type="InterPro" id="IPR014721">
    <property type="entry name" value="Ribsml_uS5_D2-typ_fold_subgr"/>
</dbReference>
<dbReference type="GO" id="GO:0016114">
    <property type="term" value="P:terpenoid biosynthetic process"/>
    <property type="evidence" value="ECO:0007669"/>
    <property type="project" value="UniProtKB-UniRule"/>
</dbReference>
<evidence type="ECO:0000256" key="4">
    <source>
        <dbReference type="ARBA" id="ARBA00022679"/>
    </source>
</evidence>
<comment type="function">
    <text evidence="9">Catalyzes the phosphorylation of the position 2 hydroxy group of 4-diphosphocytidyl-2C-methyl-D-erythritol.</text>
</comment>
<dbReference type="InterPro" id="IPR036554">
    <property type="entry name" value="GHMP_kinase_C_sf"/>
</dbReference>
<evidence type="ECO:0000256" key="6">
    <source>
        <dbReference type="ARBA" id="ARBA00022777"/>
    </source>
</evidence>
<feature type="active site" evidence="9">
    <location>
        <position position="9"/>
    </location>
</feature>
<reference evidence="12 13" key="1">
    <citation type="journal article" date="2016" name="Nat. Commun.">
        <title>Thousands of microbial genomes shed light on interconnected biogeochemical processes in an aquifer system.</title>
        <authorList>
            <person name="Anantharaman K."/>
            <person name="Brown C.T."/>
            <person name="Hug L.A."/>
            <person name="Sharon I."/>
            <person name="Castelle C.J."/>
            <person name="Probst A.J."/>
            <person name="Thomas B.C."/>
            <person name="Singh A."/>
            <person name="Wilkins M.J."/>
            <person name="Karaoz U."/>
            <person name="Brodie E.L."/>
            <person name="Williams K.H."/>
            <person name="Hubbard S.S."/>
            <person name="Banfield J.F."/>
        </authorList>
    </citation>
    <scope>NUCLEOTIDE SEQUENCE [LARGE SCALE GENOMIC DNA]</scope>
</reference>
<comment type="catalytic activity">
    <reaction evidence="9">
        <text>4-CDP-2-C-methyl-D-erythritol + ATP = 4-CDP-2-C-methyl-D-erythritol 2-phosphate + ADP + H(+)</text>
        <dbReference type="Rhea" id="RHEA:18437"/>
        <dbReference type="ChEBI" id="CHEBI:15378"/>
        <dbReference type="ChEBI" id="CHEBI:30616"/>
        <dbReference type="ChEBI" id="CHEBI:57823"/>
        <dbReference type="ChEBI" id="CHEBI:57919"/>
        <dbReference type="ChEBI" id="CHEBI:456216"/>
        <dbReference type="EC" id="2.7.1.148"/>
    </reaction>
</comment>
<proteinExistence type="inferred from homology"/>
<dbReference type="PIRSF" id="PIRSF010376">
    <property type="entry name" value="IspE"/>
    <property type="match status" value="1"/>
</dbReference>
<evidence type="ECO:0000313" key="13">
    <source>
        <dbReference type="Proteomes" id="UP000176317"/>
    </source>
</evidence>
<feature type="active site" evidence="9">
    <location>
        <position position="136"/>
    </location>
</feature>
<evidence type="ECO:0000256" key="7">
    <source>
        <dbReference type="ARBA" id="ARBA00022840"/>
    </source>
</evidence>
<accession>A0A1F5G3L6</accession>
<dbReference type="InterPro" id="IPR013750">
    <property type="entry name" value="GHMP_kinase_C_dom"/>
</dbReference>
<dbReference type="InterPro" id="IPR004424">
    <property type="entry name" value="IspE"/>
</dbReference>